<gene>
    <name evidence="1" type="ORF">SAMN05192573_10558</name>
</gene>
<dbReference type="EMBL" id="FNCG01000005">
    <property type="protein sequence ID" value="SDG83459.1"/>
    <property type="molecule type" value="Genomic_DNA"/>
</dbReference>
<dbReference type="Proteomes" id="UP000199705">
    <property type="component" value="Unassembled WGS sequence"/>
</dbReference>
<reference evidence="2" key="1">
    <citation type="submission" date="2016-10" db="EMBL/GenBank/DDBJ databases">
        <authorList>
            <person name="Varghese N."/>
            <person name="Submissions S."/>
        </authorList>
    </citation>
    <scope>NUCLEOTIDE SEQUENCE [LARGE SCALE GENOMIC DNA]</scope>
    <source>
        <strain evidence="2">Gh-67</strain>
    </source>
</reference>
<sequence>MLFELISDISENIFKFRKFYNSENSDHHGII</sequence>
<protein>
    <submittedName>
        <fullName evidence="1">Uncharacterized protein</fullName>
    </submittedName>
</protein>
<organism evidence="1 2">
    <name type="scientific">Mucilaginibacter gossypii</name>
    <dbReference type="NCBI Taxonomy" id="551996"/>
    <lineage>
        <taxon>Bacteria</taxon>
        <taxon>Pseudomonadati</taxon>
        <taxon>Bacteroidota</taxon>
        <taxon>Sphingobacteriia</taxon>
        <taxon>Sphingobacteriales</taxon>
        <taxon>Sphingobacteriaceae</taxon>
        <taxon>Mucilaginibacter</taxon>
    </lineage>
</organism>
<proteinExistence type="predicted"/>
<evidence type="ECO:0000313" key="2">
    <source>
        <dbReference type="Proteomes" id="UP000199705"/>
    </source>
</evidence>
<dbReference type="STRING" id="551996.SAMN05192573_10558"/>
<accession>A0A1G7XGW3</accession>
<name>A0A1G7XGW3_9SPHI</name>
<dbReference type="AlphaFoldDB" id="A0A1G7XGW3"/>
<keyword evidence="2" id="KW-1185">Reference proteome</keyword>
<evidence type="ECO:0000313" key="1">
    <source>
        <dbReference type="EMBL" id="SDG83459.1"/>
    </source>
</evidence>